<dbReference type="Pfam" id="PF10394">
    <property type="entry name" value="Hat1_N"/>
    <property type="match status" value="1"/>
</dbReference>
<gene>
    <name evidence="16" type="ORF">AWRI3579_g2437</name>
</gene>
<evidence type="ECO:0000256" key="12">
    <source>
        <dbReference type="ARBA" id="ARBA00023315"/>
    </source>
</evidence>
<keyword evidence="11" id="KW-0539">Nucleus</keyword>
<dbReference type="InterPro" id="IPR019467">
    <property type="entry name" value="Hat1_N"/>
</dbReference>
<evidence type="ECO:0000256" key="1">
    <source>
        <dbReference type="ARBA" id="ARBA00004123"/>
    </source>
</evidence>
<dbReference type="InterPro" id="IPR017380">
    <property type="entry name" value="Hist_AcTrfase_B-typ_cat-su"/>
</dbReference>
<dbReference type="EMBL" id="LPNM01000007">
    <property type="protein sequence ID" value="OEJ85309.1"/>
    <property type="molecule type" value="Genomic_DNA"/>
</dbReference>
<dbReference type="InterPro" id="IPR016181">
    <property type="entry name" value="Acyl_CoA_acyltransferase"/>
</dbReference>
<evidence type="ECO:0000256" key="9">
    <source>
        <dbReference type="ARBA" id="ARBA00022853"/>
    </source>
</evidence>
<name>A0A1E5REG5_9ASCO</name>
<evidence type="ECO:0000256" key="2">
    <source>
        <dbReference type="ARBA" id="ARBA00004496"/>
    </source>
</evidence>
<dbReference type="STRING" id="56408.A0A1E5REG5"/>
<dbReference type="GO" id="GO:0004402">
    <property type="term" value="F:histone acetyltransferase activity"/>
    <property type="evidence" value="ECO:0007669"/>
    <property type="project" value="InterPro"/>
</dbReference>
<keyword evidence="7 16" id="KW-0808">Transferase</keyword>
<accession>A0A1E5REG5</accession>
<evidence type="ECO:0000256" key="4">
    <source>
        <dbReference type="ARBA" id="ARBA00013184"/>
    </source>
</evidence>
<dbReference type="GO" id="GO:0006281">
    <property type="term" value="P:DNA repair"/>
    <property type="evidence" value="ECO:0007669"/>
    <property type="project" value="UniProtKB-KW"/>
</dbReference>
<evidence type="ECO:0000313" key="16">
    <source>
        <dbReference type="EMBL" id="OEJ85309.1"/>
    </source>
</evidence>
<evidence type="ECO:0000256" key="11">
    <source>
        <dbReference type="ARBA" id="ARBA00023242"/>
    </source>
</evidence>
<evidence type="ECO:0000256" key="3">
    <source>
        <dbReference type="ARBA" id="ARBA00010543"/>
    </source>
</evidence>
<comment type="similarity">
    <text evidence="3">Belongs to the HAT1 family.</text>
</comment>
<evidence type="ECO:0000256" key="8">
    <source>
        <dbReference type="ARBA" id="ARBA00022763"/>
    </source>
</evidence>
<comment type="catalytic activity">
    <reaction evidence="13">
        <text>L-lysyl-[protein] + acetyl-CoA = N(6)-acetyl-L-lysyl-[protein] + CoA + H(+)</text>
        <dbReference type="Rhea" id="RHEA:45948"/>
        <dbReference type="Rhea" id="RHEA-COMP:9752"/>
        <dbReference type="Rhea" id="RHEA-COMP:10731"/>
        <dbReference type="ChEBI" id="CHEBI:15378"/>
        <dbReference type="ChEBI" id="CHEBI:29969"/>
        <dbReference type="ChEBI" id="CHEBI:57287"/>
        <dbReference type="ChEBI" id="CHEBI:57288"/>
        <dbReference type="ChEBI" id="CHEBI:61930"/>
        <dbReference type="EC" id="2.3.1.48"/>
    </reaction>
</comment>
<reference evidence="17" key="1">
    <citation type="journal article" date="2016" name="Genome Announc.">
        <title>Genome sequences of three species of Hanseniaspora isolated from spontaneous wine fermentations.</title>
        <authorList>
            <person name="Sternes P.R."/>
            <person name="Lee D."/>
            <person name="Kutyna D.R."/>
            <person name="Borneman A.R."/>
        </authorList>
    </citation>
    <scope>NUCLEOTIDE SEQUENCE [LARGE SCALE GENOMIC DNA]</scope>
    <source>
        <strain evidence="17">AWRI3579</strain>
    </source>
</reference>
<keyword evidence="12" id="KW-0012">Acyltransferase</keyword>
<comment type="caution">
    <text evidence="16">The sequence shown here is derived from an EMBL/GenBank/DDBJ whole genome shotgun (WGS) entry which is preliminary data.</text>
</comment>
<comment type="subcellular location">
    <subcellularLocation>
        <location evidence="2">Cytoplasm</location>
    </subcellularLocation>
    <subcellularLocation>
        <location evidence="1">Nucleus</location>
    </subcellularLocation>
</comment>
<feature type="domain" description="N-acetyltransferase" evidence="15">
    <location>
        <begin position="148"/>
        <end position="292"/>
    </location>
</feature>
<dbReference type="InterPro" id="IPR037113">
    <property type="entry name" value="Hat1_N_sf"/>
</dbReference>
<keyword evidence="9" id="KW-0156">Chromatin regulator</keyword>
<dbReference type="Gene3D" id="3.40.630.30">
    <property type="match status" value="1"/>
</dbReference>
<evidence type="ECO:0000256" key="14">
    <source>
        <dbReference type="SAM" id="MobiDB-lite"/>
    </source>
</evidence>
<evidence type="ECO:0000259" key="15">
    <source>
        <dbReference type="PROSITE" id="PS51186"/>
    </source>
</evidence>
<dbReference type="InParanoid" id="A0A1E5REG5"/>
<dbReference type="Pfam" id="PF21184">
    <property type="entry name" value="HAT1_C_fung"/>
    <property type="match status" value="1"/>
</dbReference>
<feature type="region of interest" description="Disordered" evidence="14">
    <location>
        <begin position="394"/>
        <end position="415"/>
    </location>
</feature>
<keyword evidence="6" id="KW-0963">Cytoplasm</keyword>
<dbReference type="GO" id="GO:0031509">
    <property type="term" value="P:subtelomeric heterochromatin formation"/>
    <property type="evidence" value="ECO:0007669"/>
    <property type="project" value="InterPro"/>
</dbReference>
<dbReference type="SUPFAM" id="SSF55729">
    <property type="entry name" value="Acyl-CoA N-acyltransferases (Nat)"/>
    <property type="match status" value="1"/>
</dbReference>
<dbReference type="GO" id="GO:0005737">
    <property type="term" value="C:cytoplasm"/>
    <property type="evidence" value="ECO:0007669"/>
    <property type="project" value="UniProtKB-SubCell"/>
</dbReference>
<evidence type="ECO:0000256" key="13">
    <source>
        <dbReference type="ARBA" id="ARBA00048017"/>
    </source>
</evidence>
<dbReference type="OrthoDB" id="10253098at2759"/>
<dbReference type="PROSITE" id="PS51186">
    <property type="entry name" value="GNAT"/>
    <property type="match status" value="1"/>
</dbReference>
<dbReference type="Gene3D" id="3.90.360.10">
    <property type="entry name" value="Histone acetyl transferase 1 (HAT1), N-terminal domain"/>
    <property type="match status" value="1"/>
</dbReference>
<evidence type="ECO:0000256" key="7">
    <source>
        <dbReference type="ARBA" id="ARBA00022679"/>
    </source>
</evidence>
<sequence length="415" mass="48688">MDSFKPENWTASSNECVKISLLNSSTDKITTFNPSFTYPIYGDSEQIFGFKDLELILAFESKTFLPLVNIKYSEQLEKDKIGNVESNPLDTLLEYLPKSAENLVIKDEKKWVETFTNERDNDSVWKNFQKNGELIAKHSDTTKKNQSLHIYKMNISKVKDLHSRIQIFALFFIEGASYIDENDDDWDVYFLVNAETKDILGYATCYKYWFYQGAQQFDSSTNYKYRSKISQFLIFPPYQGKGYGSILYKSIYSYWLEQPNICEMTVEDPNESFDLLRDRNDLQYLIEHIDLNEIKLQVQKASLTQNFPSLCNLKLEKKQLHRLTEMLLLYLGKQSSARIMVKNRLFQKNYDALIELDELDRKDKLQSTFLTIEQDYLEIIRFVKNTQKLAKTHTVGDNQVKNGKEDGHQPKKQKI</sequence>
<keyword evidence="17" id="KW-1185">Reference proteome</keyword>
<dbReference type="GO" id="GO:0005634">
    <property type="term" value="C:nucleus"/>
    <property type="evidence" value="ECO:0007669"/>
    <property type="project" value="UniProtKB-SubCell"/>
</dbReference>
<dbReference type="Pfam" id="PF00583">
    <property type="entry name" value="Acetyltransf_1"/>
    <property type="match status" value="1"/>
</dbReference>
<dbReference type="GO" id="GO:0000781">
    <property type="term" value="C:chromosome, telomeric region"/>
    <property type="evidence" value="ECO:0007669"/>
    <property type="project" value="GOC"/>
</dbReference>
<organism evidence="16 17">
    <name type="scientific">Hanseniaspora osmophila</name>
    <dbReference type="NCBI Taxonomy" id="56408"/>
    <lineage>
        <taxon>Eukaryota</taxon>
        <taxon>Fungi</taxon>
        <taxon>Dikarya</taxon>
        <taxon>Ascomycota</taxon>
        <taxon>Saccharomycotina</taxon>
        <taxon>Saccharomycetes</taxon>
        <taxon>Saccharomycodales</taxon>
        <taxon>Saccharomycodaceae</taxon>
        <taxon>Hanseniaspora</taxon>
    </lineage>
</organism>
<evidence type="ECO:0000256" key="6">
    <source>
        <dbReference type="ARBA" id="ARBA00022490"/>
    </source>
</evidence>
<dbReference type="FunCoup" id="A0A1E5REG5">
    <property type="interactions" value="1170"/>
</dbReference>
<dbReference type="Proteomes" id="UP000095728">
    <property type="component" value="Unassembled WGS sequence"/>
</dbReference>
<protein>
    <recommendedName>
        <fullName evidence="5">Histone acetyltransferase type B catalytic subunit</fullName>
        <ecNumber evidence="4">2.3.1.48</ecNumber>
    </recommendedName>
</protein>
<keyword evidence="8" id="KW-0227">DNA damage</keyword>
<evidence type="ECO:0000256" key="5">
    <source>
        <dbReference type="ARBA" id="ARBA00021268"/>
    </source>
</evidence>
<evidence type="ECO:0000256" key="10">
    <source>
        <dbReference type="ARBA" id="ARBA00023204"/>
    </source>
</evidence>
<dbReference type="PANTHER" id="PTHR12046">
    <property type="entry name" value="HISTONE ACETYLTRANSFERASE TYPE B CATALYTIC SUBUNIT"/>
    <property type="match status" value="1"/>
</dbReference>
<keyword evidence="10" id="KW-0234">DNA repair</keyword>
<proteinExistence type="inferred from homology"/>
<dbReference type="InterPro" id="IPR000182">
    <property type="entry name" value="GNAT_dom"/>
</dbReference>
<dbReference type="FunFam" id="3.40.630.30:FF:000114">
    <property type="entry name" value="Histone acetyltransferase type B catalytic subunit"/>
    <property type="match status" value="1"/>
</dbReference>
<evidence type="ECO:0000313" key="17">
    <source>
        <dbReference type="Proteomes" id="UP000095728"/>
    </source>
</evidence>
<dbReference type="EC" id="2.3.1.48" evidence="4"/>
<dbReference type="AlphaFoldDB" id="A0A1E5REG5"/>